<dbReference type="InterPro" id="IPR050957">
    <property type="entry name" value="BMP_lipoprotein"/>
</dbReference>
<evidence type="ECO:0000313" key="8">
    <source>
        <dbReference type="EMBL" id="SEJ50776.1"/>
    </source>
</evidence>
<evidence type="ECO:0000256" key="6">
    <source>
        <dbReference type="ARBA" id="ARBA00023288"/>
    </source>
</evidence>
<gene>
    <name evidence="8" type="ORF">SAMN04488058_109102</name>
</gene>
<dbReference type="InterPro" id="IPR003760">
    <property type="entry name" value="PnrA-like"/>
</dbReference>
<organism evidence="8 9">
    <name type="scientific">Deinococcus reticulitermitis</name>
    <dbReference type="NCBI Taxonomy" id="856736"/>
    <lineage>
        <taxon>Bacteria</taxon>
        <taxon>Thermotogati</taxon>
        <taxon>Deinococcota</taxon>
        <taxon>Deinococci</taxon>
        <taxon>Deinococcales</taxon>
        <taxon>Deinococcaceae</taxon>
        <taxon>Deinococcus</taxon>
    </lineage>
</organism>
<reference evidence="9" key="1">
    <citation type="submission" date="2016-10" db="EMBL/GenBank/DDBJ databases">
        <authorList>
            <person name="Varghese N."/>
            <person name="Submissions S."/>
        </authorList>
    </citation>
    <scope>NUCLEOTIDE SEQUENCE [LARGE SCALE GENOMIC DNA]</scope>
    <source>
        <strain evidence="9">CGMCC 1.10218</strain>
    </source>
</reference>
<evidence type="ECO:0000256" key="5">
    <source>
        <dbReference type="ARBA" id="ARBA00023136"/>
    </source>
</evidence>
<dbReference type="AlphaFoldDB" id="A0A1H6ZDK7"/>
<keyword evidence="6" id="KW-0449">Lipoprotein</keyword>
<dbReference type="STRING" id="856736.SAMN04488058_109102"/>
<dbReference type="Gene3D" id="3.40.50.2300">
    <property type="match status" value="2"/>
</dbReference>
<name>A0A1H6ZDK7_9DEIO</name>
<keyword evidence="5" id="KW-0472">Membrane</keyword>
<dbReference type="CDD" id="cd06354">
    <property type="entry name" value="PBP1_PrnA-like"/>
    <property type="match status" value="1"/>
</dbReference>
<keyword evidence="3" id="KW-1003">Cell membrane</keyword>
<dbReference type="PANTHER" id="PTHR34296">
    <property type="entry name" value="TRANSCRIPTIONAL ACTIVATOR PROTEIN MED"/>
    <property type="match status" value="1"/>
</dbReference>
<comment type="similarity">
    <text evidence="2">Belongs to the BMP lipoprotein family.</text>
</comment>
<evidence type="ECO:0000313" key="9">
    <source>
        <dbReference type="Proteomes" id="UP000199223"/>
    </source>
</evidence>
<sequence>MGIVYHGAGKFDGGFNENAYQGGQRAARELGVTVNDFEAPDPSQIIEGLRAFARNGFDLTISLGIASAGSVRAAASEFPGLKFGLTEAPAPQPNVTSLTFRQEEGAYLIGFLAASQSATGVVGFVGGMHVPLTRRYEAGYRAGALAARPGVQVIAQYLGTTPDAWNNPAKAKEVAAGMRARGADILFTAAGSSGNGVIDYVNQTQCLSAAGLPPGVIFGRRPYASVPKSARYRAACAGDTSPLFFVGVDRNQNPRGDTDGDPATLNHGLSSLLVRADRGIYTMIREARQGRLRGGTRSLGLAEGGVEYAVDRYNAALIPSALRVRLETLRGRIIRGDLKVPSQ</sequence>
<evidence type="ECO:0000256" key="3">
    <source>
        <dbReference type="ARBA" id="ARBA00022475"/>
    </source>
</evidence>
<evidence type="ECO:0000256" key="4">
    <source>
        <dbReference type="ARBA" id="ARBA00022729"/>
    </source>
</evidence>
<evidence type="ECO:0000256" key="2">
    <source>
        <dbReference type="ARBA" id="ARBA00008610"/>
    </source>
</evidence>
<dbReference type="GO" id="GO:0005886">
    <property type="term" value="C:plasma membrane"/>
    <property type="evidence" value="ECO:0007669"/>
    <property type="project" value="UniProtKB-SubCell"/>
</dbReference>
<dbReference type="Proteomes" id="UP000199223">
    <property type="component" value="Unassembled WGS sequence"/>
</dbReference>
<dbReference type="SUPFAM" id="SSF53822">
    <property type="entry name" value="Periplasmic binding protein-like I"/>
    <property type="match status" value="1"/>
</dbReference>
<dbReference type="InterPro" id="IPR028082">
    <property type="entry name" value="Peripla_BP_I"/>
</dbReference>
<keyword evidence="4" id="KW-0732">Signal</keyword>
<evidence type="ECO:0000256" key="1">
    <source>
        <dbReference type="ARBA" id="ARBA00004193"/>
    </source>
</evidence>
<keyword evidence="9" id="KW-1185">Reference proteome</keyword>
<evidence type="ECO:0000259" key="7">
    <source>
        <dbReference type="Pfam" id="PF02608"/>
    </source>
</evidence>
<accession>A0A1H6ZDK7</accession>
<proteinExistence type="inferred from homology"/>
<dbReference type="RefSeq" id="WP_245745399.1">
    <property type="nucleotide sequence ID" value="NZ_FNZA01000009.1"/>
</dbReference>
<feature type="domain" description="ABC transporter substrate-binding protein PnrA-like" evidence="7">
    <location>
        <begin position="12"/>
        <end position="201"/>
    </location>
</feature>
<dbReference type="Pfam" id="PF02608">
    <property type="entry name" value="Bmp"/>
    <property type="match status" value="1"/>
</dbReference>
<dbReference type="PANTHER" id="PTHR34296:SF2">
    <property type="entry name" value="ABC TRANSPORTER GUANOSINE-BINDING PROTEIN NUPN"/>
    <property type="match status" value="1"/>
</dbReference>
<comment type="subcellular location">
    <subcellularLocation>
        <location evidence="1">Cell membrane</location>
        <topology evidence="1">Lipid-anchor</topology>
    </subcellularLocation>
</comment>
<dbReference type="EMBL" id="FNZA01000009">
    <property type="protein sequence ID" value="SEJ50776.1"/>
    <property type="molecule type" value="Genomic_DNA"/>
</dbReference>
<protein>
    <submittedName>
        <fullName evidence="8">Nucleoside-binding protein</fullName>
    </submittedName>
</protein>